<sequence>MQLRTVFRNARHFLASSAIVAVIVAIVAGVGHYAMSHASYEAEADVLFTSEAFDTFQNPAAASEYTTHLVASYADYLSSAAVLEPLGASLDPRVSSKSLEQAIKVTPSPMFLQIIYSSDNEADTKKVVDTMVTDLKKAVARVPHASNNKPVLSISKATVIISPVQGSERSATKSMVVGVLIGILVALIYLFVRAILNTRIHSPEDVAEVVDSSVLGCVSASPTTSEITPLAHNISFMPSRDGIRTVSLCPSSGPTQAGVIAAAVADSLARTGTRTVLVDADLAHGSATQARGLDRTTAGLSDLLAGRAHEADVLVTGKGDEADFVPAGTATDNGGELLGGEALTALLHELGSRYDTVIVNASAGFEASDSLTVASKTASTIVVVGEGVTSRRELSDHLELLSMCHAHLDGVVLARKK</sequence>
<feature type="transmembrane region" description="Helical" evidence="3">
    <location>
        <begin position="174"/>
        <end position="192"/>
    </location>
</feature>
<dbReference type="GO" id="GO:0004713">
    <property type="term" value="F:protein tyrosine kinase activity"/>
    <property type="evidence" value="ECO:0007669"/>
    <property type="project" value="TreeGrafter"/>
</dbReference>
<dbReference type="PATRIC" id="fig|997355.3.peg.1144"/>
<accession>G4CXA5</accession>
<dbReference type="InterPro" id="IPR050445">
    <property type="entry name" value="Bact_polysacc_biosynth/exp"/>
</dbReference>
<dbReference type="PANTHER" id="PTHR32309">
    <property type="entry name" value="TYROSINE-PROTEIN KINASE"/>
    <property type="match status" value="1"/>
</dbReference>
<dbReference type="Proteomes" id="UP000005332">
    <property type="component" value="Unassembled WGS sequence"/>
</dbReference>
<gene>
    <name evidence="4" type="primary">wzc</name>
    <name evidence="4" type="ORF">HMPREF9153_1162</name>
</gene>
<feature type="transmembrane region" description="Helical" evidence="3">
    <location>
        <begin position="12"/>
        <end position="35"/>
    </location>
</feature>
<dbReference type="Gene3D" id="3.40.50.300">
    <property type="entry name" value="P-loop containing nucleotide triphosphate hydrolases"/>
    <property type="match status" value="1"/>
</dbReference>
<keyword evidence="3" id="KW-0472">Membrane</keyword>
<keyword evidence="1" id="KW-0547">Nucleotide-binding</keyword>
<dbReference type="InterPro" id="IPR027417">
    <property type="entry name" value="P-loop_NTPase"/>
</dbReference>
<keyword evidence="3" id="KW-0812">Transmembrane</keyword>
<dbReference type="SUPFAM" id="SSF52540">
    <property type="entry name" value="P-loop containing nucleoside triphosphate hydrolases"/>
    <property type="match status" value="1"/>
</dbReference>
<protein>
    <submittedName>
        <fullName evidence="4">Protein tyrosine kinase</fullName>
    </submittedName>
</protein>
<proteinExistence type="predicted"/>
<keyword evidence="3" id="KW-1133">Transmembrane helix</keyword>
<dbReference type="PANTHER" id="PTHR32309:SF13">
    <property type="entry name" value="FERRIC ENTEROBACTIN TRANSPORT PROTEIN FEPE"/>
    <property type="match status" value="1"/>
</dbReference>
<keyword evidence="5" id="KW-1185">Reference proteome</keyword>
<evidence type="ECO:0000313" key="5">
    <source>
        <dbReference type="Proteomes" id="UP000005332"/>
    </source>
</evidence>
<keyword evidence="4" id="KW-0808">Transferase</keyword>
<evidence type="ECO:0000256" key="1">
    <source>
        <dbReference type="ARBA" id="ARBA00022741"/>
    </source>
</evidence>
<name>G4CXA5_9ACTN</name>
<dbReference type="InterPro" id="IPR005702">
    <property type="entry name" value="Wzc-like_C"/>
</dbReference>
<dbReference type="EMBL" id="AGBA01000013">
    <property type="protein sequence ID" value="EGY77619.1"/>
    <property type="molecule type" value="Genomic_DNA"/>
</dbReference>
<dbReference type="CDD" id="cd05387">
    <property type="entry name" value="BY-kinase"/>
    <property type="match status" value="1"/>
</dbReference>
<reference evidence="4 5" key="1">
    <citation type="submission" date="2011-06" db="EMBL/GenBank/DDBJ databases">
        <authorList>
            <person name="Muzny D."/>
            <person name="Qin X."/>
            <person name="Deng J."/>
            <person name="Jiang H."/>
            <person name="Liu Y."/>
            <person name="Qu J."/>
            <person name="Song X.-Z."/>
            <person name="Zhang L."/>
            <person name="Thornton R."/>
            <person name="Coyle M."/>
            <person name="Francisco L."/>
            <person name="Jackson L."/>
            <person name="Javaid M."/>
            <person name="Korchina V."/>
            <person name="Kovar C."/>
            <person name="Mata R."/>
            <person name="Mathew T."/>
            <person name="Ngo R."/>
            <person name="Nguyen L."/>
            <person name="Nguyen N."/>
            <person name="Okwuonu G."/>
            <person name="Ongeri F."/>
            <person name="Pham C."/>
            <person name="Simmons D."/>
            <person name="Wilczek-Boney K."/>
            <person name="Hale W."/>
            <person name="Jakkamsetti A."/>
            <person name="Pham P."/>
            <person name="Ruth R."/>
            <person name="San Lucas F."/>
            <person name="Warren J."/>
            <person name="Zhang J."/>
            <person name="Zhao Z."/>
            <person name="Zhou C."/>
            <person name="Zhu D."/>
            <person name="Lee S."/>
            <person name="Bess C."/>
            <person name="Blankenburg K."/>
            <person name="Forbes L."/>
            <person name="Fu Q."/>
            <person name="Gubbala S."/>
            <person name="Hirani K."/>
            <person name="Jayaseelan J.C."/>
            <person name="Lara F."/>
            <person name="Munidasa M."/>
            <person name="Palculict T."/>
            <person name="Patil S."/>
            <person name="Pu L.-L."/>
            <person name="Saada N."/>
            <person name="Tang L."/>
            <person name="Weissenberger G."/>
            <person name="Zhu Y."/>
            <person name="Hemphill L."/>
            <person name="Shang Y."/>
            <person name="Youmans B."/>
            <person name="Ayvaz T."/>
            <person name="Ross M."/>
            <person name="Santibanez J."/>
            <person name="Aqrawi P."/>
            <person name="Gross S."/>
            <person name="Joshi V."/>
            <person name="Fowler G."/>
            <person name="Nazareth L."/>
            <person name="Reid J."/>
            <person name="Worley K."/>
            <person name="Petrosino J."/>
            <person name="Highlander S."/>
            <person name="Gibbs R."/>
        </authorList>
    </citation>
    <scope>NUCLEOTIDE SEQUENCE [LARGE SCALE GENOMIC DNA]</scope>
    <source>
        <strain evidence="4 5">ATCC 25577</strain>
    </source>
</reference>
<organism evidence="4 5">
    <name type="scientific">Cutibacterium avidum ATCC 25577</name>
    <dbReference type="NCBI Taxonomy" id="997355"/>
    <lineage>
        <taxon>Bacteria</taxon>
        <taxon>Bacillati</taxon>
        <taxon>Actinomycetota</taxon>
        <taxon>Actinomycetes</taxon>
        <taxon>Propionibacteriales</taxon>
        <taxon>Propionibacteriaceae</taxon>
        <taxon>Cutibacterium</taxon>
    </lineage>
</organism>
<evidence type="ECO:0000256" key="2">
    <source>
        <dbReference type="ARBA" id="ARBA00022840"/>
    </source>
</evidence>
<dbReference type="HOGENOM" id="CLU_658658_0_0_11"/>
<evidence type="ECO:0000313" key="4">
    <source>
        <dbReference type="EMBL" id="EGY77619.1"/>
    </source>
</evidence>
<dbReference type="AlphaFoldDB" id="G4CXA5"/>
<dbReference type="GO" id="GO:0005886">
    <property type="term" value="C:plasma membrane"/>
    <property type="evidence" value="ECO:0007669"/>
    <property type="project" value="TreeGrafter"/>
</dbReference>
<keyword evidence="2" id="KW-0067">ATP-binding</keyword>
<keyword evidence="4" id="KW-0418">Kinase</keyword>
<evidence type="ECO:0000256" key="3">
    <source>
        <dbReference type="SAM" id="Phobius"/>
    </source>
</evidence>
<comment type="caution">
    <text evidence="4">The sequence shown here is derived from an EMBL/GenBank/DDBJ whole genome shotgun (WGS) entry which is preliminary data.</text>
</comment>